<keyword evidence="2 8" id="KW-0963">Cytoplasm</keyword>
<evidence type="ECO:0000256" key="1">
    <source>
        <dbReference type="ARBA" id="ARBA00007699"/>
    </source>
</evidence>
<dbReference type="PANTHER" id="PTHR11702">
    <property type="entry name" value="DEVELOPMENTALLY REGULATED GTP-BINDING PROTEIN-RELATED"/>
    <property type="match status" value="1"/>
</dbReference>
<dbReference type="FunFam" id="2.70.210.12:FF:000001">
    <property type="entry name" value="GTPase Obg"/>
    <property type="match status" value="1"/>
</dbReference>
<evidence type="ECO:0000259" key="10">
    <source>
        <dbReference type="PROSITE" id="PS51710"/>
    </source>
</evidence>
<evidence type="ECO:0000256" key="4">
    <source>
        <dbReference type="ARBA" id="ARBA00022741"/>
    </source>
</evidence>
<evidence type="ECO:0000256" key="8">
    <source>
        <dbReference type="HAMAP-Rule" id="MF_01454"/>
    </source>
</evidence>
<dbReference type="Pfam" id="PF01926">
    <property type="entry name" value="MMR_HSR1"/>
    <property type="match status" value="1"/>
</dbReference>
<protein>
    <recommendedName>
        <fullName evidence="8">GTPase Obg</fullName>
        <ecNumber evidence="8">3.6.5.-</ecNumber>
    </recommendedName>
    <alternativeName>
        <fullName evidence="8">GTP-binding protein Obg</fullName>
    </alternativeName>
</protein>
<dbReference type="SUPFAM" id="SSF52540">
    <property type="entry name" value="P-loop containing nucleoside triphosphate hydrolases"/>
    <property type="match status" value="1"/>
</dbReference>
<dbReference type="InterPro" id="IPR014100">
    <property type="entry name" value="GTP-bd_Obg/CgtA"/>
</dbReference>
<feature type="binding site" evidence="8">
    <location>
        <position position="173"/>
    </location>
    <ligand>
        <name>Mg(2+)</name>
        <dbReference type="ChEBI" id="CHEBI:18420"/>
    </ligand>
</feature>
<dbReference type="RefSeq" id="WP_004885869.1">
    <property type="nucleotide sequence ID" value="NZ_CBSD020000031.1"/>
</dbReference>
<feature type="binding site" evidence="8">
    <location>
        <begin position="213"/>
        <end position="216"/>
    </location>
    <ligand>
        <name>GTP</name>
        <dbReference type="ChEBI" id="CHEBI:37565"/>
    </ligand>
</feature>
<evidence type="ECO:0000256" key="7">
    <source>
        <dbReference type="ARBA" id="ARBA00023134"/>
    </source>
</evidence>
<evidence type="ECO:0000256" key="6">
    <source>
        <dbReference type="ARBA" id="ARBA00022842"/>
    </source>
</evidence>
<dbReference type="GO" id="GO:0003924">
    <property type="term" value="F:GTPase activity"/>
    <property type="evidence" value="ECO:0007669"/>
    <property type="project" value="UniProtKB-UniRule"/>
</dbReference>
<dbReference type="EC" id="3.6.5.-" evidence="8"/>
<proteinExistence type="inferred from homology"/>
<dbReference type="GO" id="GO:0005737">
    <property type="term" value="C:cytoplasm"/>
    <property type="evidence" value="ECO:0007669"/>
    <property type="project" value="UniProtKB-SubCell"/>
</dbReference>
<dbReference type="InterPro" id="IPR045086">
    <property type="entry name" value="OBG_GTPase"/>
</dbReference>
<keyword evidence="5 8" id="KW-0378">Hydrolase</keyword>
<dbReference type="InterPro" id="IPR006073">
    <property type="entry name" value="GTP-bd"/>
</dbReference>
<dbReference type="GO" id="GO:0042254">
    <property type="term" value="P:ribosome biogenesis"/>
    <property type="evidence" value="ECO:0007669"/>
    <property type="project" value="UniProtKB-UniRule"/>
</dbReference>
<dbReference type="GO" id="GO:0043022">
    <property type="term" value="F:ribosome binding"/>
    <property type="evidence" value="ECO:0007669"/>
    <property type="project" value="UniProtKB-ARBA"/>
</dbReference>
<dbReference type="PANTHER" id="PTHR11702:SF31">
    <property type="entry name" value="MITOCHONDRIAL RIBOSOME-ASSOCIATED GTPASE 2"/>
    <property type="match status" value="1"/>
</dbReference>
<dbReference type="InterPro" id="IPR006169">
    <property type="entry name" value="GTP1_OBG_dom"/>
</dbReference>
<reference evidence="12 13" key="1">
    <citation type="submission" date="2013-06" db="EMBL/GenBank/DDBJ databases">
        <title>Comparative analysis of genomes of multi-drug Acinetobacter sp. from Colombian Hospitals.</title>
        <authorList>
            <person name="Barreto-Hernandez E."/>
            <person name="Gonzalez E.B."/>
            <person name="Cepeda L.A."/>
            <person name="Valenzuela E.M."/>
            <person name="Falquet L."/>
            <person name="Reguero M.T."/>
            <person name="Mantilla R."/>
        </authorList>
    </citation>
    <scope>NUCLEOTIDE SEQUENCE [LARGE SCALE GENOMIC DNA]</scope>
    <source>
        <strain evidence="12 13">28F</strain>
    </source>
</reference>
<dbReference type="Gene3D" id="3.40.50.300">
    <property type="entry name" value="P-loop containing nucleotide triphosphate hydrolases"/>
    <property type="match status" value="1"/>
</dbReference>
<dbReference type="PROSITE" id="PS51883">
    <property type="entry name" value="OBG"/>
    <property type="match status" value="1"/>
</dbReference>
<dbReference type="GeneID" id="92797265"/>
<evidence type="ECO:0000256" key="5">
    <source>
        <dbReference type="ARBA" id="ARBA00022801"/>
    </source>
</evidence>
<dbReference type="CDD" id="cd01898">
    <property type="entry name" value="Obg"/>
    <property type="match status" value="1"/>
</dbReference>
<evidence type="ECO:0000259" key="11">
    <source>
        <dbReference type="PROSITE" id="PS51883"/>
    </source>
</evidence>
<dbReference type="NCBIfam" id="NF008955">
    <property type="entry name" value="PRK12297.1"/>
    <property type="match status" value="1"/>
</dbReference>
<dbReference type="PROSITE" id="PS51710">
    <property type="entry name" value="G_OBG"/>
    <property type="match status" value="1"/>
</dbReference>
<organism evidence="12 13">
    <name type="scientific">Acinetobacter nosocomialis 28F</name>
    <dbReference type="NCBI Taxonomy" id="1147131"/>
    <lineage>
        <taxon>Bacteria</taxon>
        <taxon>Pseudomonadati</taxon>
        <taxon>Pseudomonadota</taxon>
        <taxon>Gammaproteobacteria</taxon>
        <taxon>Moraxellales</taxon>
        <taxon>Moraxellaceae</taxon>
        <taxon>Acinetobacter</taxon>
        <taxon>Acinetobacter calcoaceticus/baumannii complex</taxon>
    </lineage>
</organism>
<keyword evidence="4 8" id="KW-0547">Nucleotide-binding</keyword>
<feature type="binding site" evidence="8">
    <location>
        <begin position="283"/>
        <end position="286"/>
    </location>
    <ligand>
        <name>GTP</name>
        <dbReference type="ChEBI" id="CHEBI:37565"/>
    </ligand>
</feature>
<dbReference type="PROSITE" id="PS00905">
    <property type="entry name" value="GTP1_OBG"/>
    <property type="match status" value="1"/>
</dbReference>
<feature type="domain" description="OBG-type G" evidence="10">
    <location>
        <begin position="160"/>
        <end position="333"/>
    </location>
</feature>
<feature type="binding site" evidence="8">
    <location>
        <begin position="166"/>
        <end position="173"/>
    </location>
    <ligand>
        <name>GTP</name>
        <dbReference type="ChEBI" id="CHEBI:37565"/>
    </ligand>
</feature>
<dbReference type="Proteomes" id="UP000019193">
    <property type="component" value="Unassembled WGS sequence"/>
</dbReference>
<dbReference type="InterPro" id="IPR006074">
    <property type="entry name" value="GTP1-OBG_CS"/>
</dbReference>
<evidence type="ECO:0000313" key="13">
    <source>
        <dbReference type="Proteomes" id="UP000019193"/>
    </source>
</evidence>
<dbReference type="GO" id="GO:0000287">
    <property type="term" value="F:magnesium ion binding"/>
    <property type="evidence" value="ECO:0007669"/>
    <property type="project" value="InterPro"/>
</dbReference>
<dbReference type="Gene3D" id="2.70.210.12">
    <property type="entry name" value="GTP1/OBG domain"/>
    <property type="match status" value="1"/>
</dbReference>
<dbReference type="EMBL" id="CBSD020000031">
    <property type="protein sequence ID" value="CDG74592.1"/>
    <property type="molecule type" value="Genomic_DNA"/>
</dbReference>
<dbReference type="AlphaFoldDB" id="A0AA36KBT7"/>
<evidence type="ECO:0000256" key="3">
    <source>
        <dbReference type="ARBA" id="ARBA00022723"/>
    </source>
</evidence>
<dbReference type="NCBIfam" id="NF008956">
    <property type="entry name" value="PRK12299.1"/>
    <property type="match status" value="1"/>
</dbReference>
<dbReference type="GO" id="GO:0005525">
    <property type="term" value="F:GTP binding"/>
    <property type="evidence" value="ECO:0007669"/>
    <property type="project" value="UniProtKB-UniRule"/>
</dbReference>
<comment type="caution">
    <text evidence="12">The sequence shown here is derived from an EMBL/GenBank/DDBJ whole genome shotgun (WGS) entry which is preliminary data.</text>
</comment>
<evidence type="ECO:0000256" key="9">
    <source>
        <dbReference type="SAM" id="MobiDB-lite"/>
    </source>
</evidence>
<dbReference type="NCBIfam" id="TIGR02729">
    <property type="entry name" value="Obg_CgtA"/>
    <property type="match status" value="1"/>
</dbReference>
<dbReference type="InterPro" id="IPR036726">
    <property type="entry name" value="GTP1_OBG_dom_sf"/>
</dbReference>
<dbReference type="InterPro" id="IPR027417">
    <property type="entry name" value="P-loop_NTPase"/>
</dbReference>
<feature type="domain" description="Obg" evidence="11">
    <location>
        <begin position="1"/>
        <end position="159"/>
    </location>
</feature>
<comment type="cofactor">
    <cofactor evidence="8">
        <name>Mg(2+)</name>
        <dbReference type="ChEBI" id="CHEBI:18420"/>
    </cofactor>
</comment>
<feature type="binding site" evidence="8">
    <location>
        <begin position="314"/>
        <end position="316"/>
    </location>
    <ligand>
        <name>GTP</name>
        <dbReference type="ChEBI" id="CHEBI:37565"/>
    </ligand>
</feature>
<name>A0AA36KBT7_ACINO</name>
<comment type="function">
    <text evidence="8">An essential GTPase which binds GTP, GDP and possibly (p)ppGpp with moderate affinity, with high nucleotide exchange rates and a fairly low GTP hydrolysis rate. Plays a role in control of the cell cycle, stress response, ribosome biogenesis and in those bacteria that undergo differentiation, in morphogenesis control.</text>
</comment>
<feature type="binding site" evidence="8">
    <location>
        <position position="193"/>
    </location>
    <ligand>
        <name>Mg(2+)</name>
        <dbReference type="ChEBI" id="CHEBI:18420"/>
    </ligand>
</feature>
<dbReference type="PRINTS" id="PR00326">
    <property type="entry name" value="GTP1OBG"/>
</dbReference>
<evidence type="ECO:0000313" key="12">
    <source>
        <dbReference type="EMBL" id="CDG74592.1"/>
    </source>
</evidence>
<evidence type="ECO:0000256" key="2">
    <source>
        <dbReference type="ARBA" id="ARBA00022490"/>
    </source>
</evidence>
<feature type="binding site" evidence="8">
    <location>
        <begin position="191"/>
        <end position="195"/>
    </location>
    <ligand>
        <name>GTP</name>
        <dbReference type="ChEBI" id="CHEBI:37565"/>
    </ligand>
</feature>
<dbReference type="HAMAP" id="MF_01454">
    <property type="entry name" value="GTPase_Obg"/>
    <property type="match status" value="1"/>
</dbReference>
<feature type="region of interest" description="Disordered" evidence="9">
    <location>
        <begin position="382"/>
        <end position="406"/>
    </location>
</feature>
<dbReference type="PIRSF" id="PIRSF002401">
    <property type="entry name" value="GTP_bd_Obg/CgtA"/>
    <property type="match status" value="1"/>
</dbReference>
<comment type="subunit">
    <text evidence="8">Monomer.</text>
</comment>
<dbReference type="SUPFAM" id="SSF82051">
    <property type="entry name" value="Obg GTP-binding protein N-terminal domain"/>
    <property type="match status" value="1"/>
</dbReference>
<keyword evidence="6 8" id="KW-0460">Magnesium</keyword>
<sequence>MRFVDEAVITVEAGDGGNGVASFRREKFVPFGGPDGGDGGRGGSIYIQADDDTSTLVDYRYTRKFRAERGKNGAGANCTGRGGEDVVLKVPVGTTIVDTDSGDIIGDLVEDGQKILVAGGGEGGLGNTHFKSSTNRAPRKCTTGTKGEFREIRLELKVLADVGLLGMPNAGKSTFIRAVSAAKPKVADYPFTTMVPNLGVVDADRHRSFVMADIPGLIEGAAEGAGLGIRFLKHLARTRILLHIIDVQPIDGSDPAHNAKAIMNELVKFSPTLAKLPVVLVLNKLDQIAEESREEWCQHILEELEWTGPVFKTSGLLSEGTKEVVYYLMDQIEQQREREVEDPEYAAEVRAFREQLEVETREQTIAAKEAYRAMRRAQRLESMMDDDDDFDDDEDDNDVESIYVRD</sequence>
<keyword evidence="13" id="KW-1185">Reference proteome</keyword>
<gene>
    <name evidence="12" type="primary">obgE</name>
    <name evidence="8" type="synonym">obg</name>
    <name evidence="12" type="ORF">ANICBIBUN_00880</name>
</gene>
<comment type="similarity">
    <text evidence="1 8">Belongs to the TRAFAC class OBG-HflX-like GTPase superfamily. OBG GTPase family.</text>
</comment>
<dbReference type="Pfam" id="PF01018">
    <property type="entry name" value="GTP1_OBG"/>
    <property type="match status" value="1"/>
</dbReference>
<keyword evidence="7 8" id="KW-0342">GTP-binding</keyword>
<dbReference type="InterPro" id="IPR031167">
    <property type="entry name" value="G_OBG"/>
</dbReference>
<comment type="subcellular location">
    <subcellularLocation>
        <location evidence="8">Cytoplasm</location>
    </subcellularLocation>
</comment>
<accession>A0AA36KBT7</accession>
<keyword evidence="3 8" id="KW-0479">Metal-binding</keyword>
<feature type="compositionally biased region" description="Acidic residues" evidence="9">
    <location>
        <begin position="383"/>
        <end position="399"/>
    </location>
</feature>